<dbReference type="PROSITE" id="PS50240">
    <property type="entry name" value="TRYPSIN_DOM"/>
    <property type="match status" value="1"/>
</dbReference>
<gene>
    <name evidence="5" type="ORF">RI129_007753</name>
</gene>
<comment type="similarity">
    <text evidence="2">Belongs to the peptidase S1 family. CLIP subfamily.</text>
</comment>
<evidence type="ECO:0000256" key="3">
    <source>
        <dbReference type="RuleBase" id="RU363034"/>
    </source>
</evidence>
<dbReference type="PRINTS" id="PR00722">
    <property type="entry name" value="CHYMOTRYPSIN"/>
</dbReference>
<accession>A0AAN7VEQ1</accession>
<dbReference type="CDD" id="cd00190">
    <property type="entry name" value="Tryp_SPc"/>
    <property type="match status" value="1"/>
</dbReference>
<keyword evidence="3" id="KW-0378">Hydrolase</keyword>
<sequence>MDKLRRDTNFLTWHRIRMTENIFVVAPYLNAEWLLTAAHCIHEAQRYPIENLLIVAGITKLYENSSHSQSSLIFRQHMHPGWGGGIGPDDIGLIRIKTPFKWTSDVSWIALPFANREYEGVIVIAGWGYRRSSYPVPSVALQYARGGTISTNQCNRIINPYAIRVDDRSVCTLGYDLGSETSCEGDSGGPVVYPDYPNKPIQIGVMSWNLSPCGIKHTPSVSTKVSKYIGWIKCRVEMDYVAPTAPCN</sequence>
<evidence type="ECO:0000256" key="1">
    <source>
        <dbReference type="ARBA" id="ARBA00023157"/>
    </source>
</evidence>
<dbReference type="InterPro" id="IPR033116">
    <property type="entry name" value="TRYPSIN_SER"/>
</dbReference>
<proteinExistence type="inferred from homology"/>
<dbReference type="Proteomes" id="UP001329430">
    <property type="component" value="Chromosome 5"/>
</dbReference>
<dbReference type="InterPro" id="IPR001254">
    <property type="entry name" value="Trypsin_dom"/>
</dbReference>
<dbReference type="AlphaFoldDB" id="A0AAN7VEQ1"/>
<dbReference type="Gene3D" id="2.40.10.10">
    <property type="entry name" value="Trypsin-like serine proteases"/>
    <property type="match status" value="2"/>
</dbReference>
<dbReference type="PANTHER" id="PTHR24256">
    <property type="entry name" value="TRYPTASE-RELATED"/>
    <property type="match status" value="1"/>
</dbReference>
<dbReference type="PROSITE" id="PS00134">
    <property type="entry name" value="TRYPSIN_HIS"/>
    <property type="match status" value="1"/>
</dbReference>
<keyword evidence="3" id="KW-0720">Serine protease</keyword>
<dbReference type="SUPFAM" id="SSF50494">
    <property type="entry name" value="Trypsin-like serine proteases"/>
    <property type="match status" value="1"/>
</dbReference>
<evidence type="ECO:0000313" key="5">
    <source>
        <dbReference type="EMBL" id="KAK5643908.1"/>
    </source>
</evidence>
<keyword evidence="6" id="KW-1185">Reference proteome</keyword>
<evidence type="ECO:0000259" key="4">
    <source>
        <dbReference type="PROSITE" id="PS50240"/>
    </source>
</evidence>
<evidence type="ECO:0000256" key="2">
    <source>
        <dbReference type="ARBA" id="ARBA00024195"/>
    </source>
</evidence>
<dbReference type="InterPro" id="IPR018114">
    <property type="entry name" value="TRYPSIN_HIS"/>
</dbReference>
<feature type="domain" description="Peptidase S1" evidence="4">
    <location>
        <begin position="1"/>
        <end position="237"/>
    </location>
</feature>
<dbReference type="InterPro" id="IPR009003">
    <property type="entry name" value="Peptidase_S1_PA"/>
</dbReference>
<keyword evidence="1" id="KW-1015">Disulfide bond</keyword>
<dbReference type="InterPro" id="IPR043504">
    <property type="entry name" value="Peptidase_S1_PA_chymotrypsin"/>
</dbReference>
<dbReference type="GO" id="GO:0004252">
    <property type="term" value="F:serine-type endopeptidase activity"/>
    <property type="evidence" value="ECO:0007669"/>
    <property type="project" value="InterPro"/>
</dbReference>
<comment type="caution">
    <text evidence="5">The sequence shown here is derived from an EMBL/GenBank/DDBJ whole genome shotgun (WGS) entry which is preliminary data.</text>
</comment>
<dbReference type="Pfam" id="PF00089">
    <property type="entry name" value="Trypsin"/>
    <property type="match status" value="1"/>
</dbReference>
<dbReference type="SMART" id="SM00020">
    <property type="entry name" value="Tryp_SPc"/>
    <property type="match status" value="1"/>
</dbReference>
<dbReference type="InterPro" id="IPR051487">
    <property type="entry name" value="Ser/Thr_Proteases_Immune/Dev"/>
</dbReference>
<keyword evidence="3" id="KW-0645">Protease</keyword>
<dbReference type="GO" id="GO:0006508">
    <property type="term" value="P:proteolysis"/>
    <property type="evidence" value="ECO:0007669"/>
    <property type="project" value="UniProtKB-KW"/>
</dbReference>
<organism evidence="5 6">
    <name type="scientific">Pyrocoelia pectoralis</name>
    <dbReference type="NCBI Taxonomy" id="417401"/>
    <lineage>
        <taxon>Eukaryota</taxon>
        <taxon>Metazoa</taxon>
        <taxon>Ecdysozoa</taxon>
        <taxon>Arthropoda</taxon>
        <taxon>Hexapoda</taxon>
        <taxon>Insecta</taxon>
        <taxon>Pterygota</taxon>
        <taxon>Neoptera</taxon>
        <taxon>Endopterygota</taxon>
        <taxon>Coleoptera</taxon>
        <taxon>Polyphaga</taxon>
        <taxon>Elateriformia</taxon>
        <taxon>Elateroidea</taxon>
        <taxon>Lampyridae</taxon>
        <taxon>Lampyrinae</taxon>
        <taxon>Pyrocoelia</taxon>
    </lineage>
</organism>
<protein>
    <recommendedName>
        <fullName evidence="4">Peptidase S1 domain-containing protein</fullName>
    </recommendedName>
</protein>
<evidence type="ECO:0000313" key="6">
    <source>
        <dbReference type="Proteomes" id="UP001329430"/>
    </source>
</evidence>
<name>A0AAN7VEQ1_9COLE</name>
<dbReference type="InterPro" id="IPR001314">
    <property type="entry name" value="Peptidase_S1A"/>
</dbReference>
<dbReference type="PROSITE" id="PS00135">
    <property type="entry name" value="TRYPSIN_SER"/>
    <property type="match status" value="1"/>
</dbReference>
<reference evidence="5 6" key="1">
    <citation type="journal article" date="2024" name="Insects">
        <title>An Improved Chromosome-Level Genome Assembly of the Firefly Pyrocoelia pectoralis.</title>
        <authorList>
            <person name="Fu X."/>
            <person name="Meyer-Rochow V.B."/>
            <person name="Ballantyne L."/>
            <person name="Zhu X."/>
        </authorList>
    </citation>
    <scope>NUCLEOTIDE SEQUENCE [LARGE SCALE GENOMIC DNA]</scope>
    <source>
        <strain evidence="5">XCY_ONT2</strain>
    </source>
</reference>
<dbReference type="EMBL" id="JAVRBK010000005">
    <property type="protein sequence ID" value="KAK5643908.1"/>
    <property type="molecule type" value="Genomic_DNA"/>
</dbReference>